<dbReference type="eggNOG" id="ENOG5033YIJ">
    <property type="taxonomic scope" value="Bacteria"/>
</dbReference>
<dbReference type="EMBL" id="AJAK01000020">
    <property type="protein sequence ID" value="EOH75410.1"/>
    <property type="molecule type" value="Genomic_DNA"/>
</dbReference>
<dbReference type="Proteomes" id="UP000013783">
    <property type="component" value="Unassembled WGS sequence"/>
</dbReference>
<sequence>MFQDGGKKMTKTFTSKQAGYQITLRAEWIGNDLILCLFGGDTPHIGTVTTFSSEKQVQRFPSHDGRFHKDDVLADLIFETIAPKIPGNCVITAGVHVDHISKEQIEAAFSMTDELAAALALWLDGHTLTKAPLYN</sequence>
<evidence type="ECO:0000313" key="5">
    <source>
        <dbReference type="Proteomes" id="UP000014148"/>
    </source>
</evidence>
<protein>
    <recommendedName>
        <fullName evidence="1">Prenylated flavin chaperone LpdD-like domain-containing protein</fullName>
    </recommendedName>
</protein>
<dbReference type="Proteomes" id="UP000014148">
    <property type="component" value="Unassembled WGS sequence"/>
</dbReference>
<evidence type="ECO:0000259" key="1">
    <source>
        <dbReference type="Pfam" id="PF21758"/>
    </source>
</evidence>
<evidence type="ECO:0000313" key="3">
    <source>
        <dbReference type="EMBL" id="EOT66873.1"/>
    </source>
</evidence>
<dbReference type="AlphaFoldDB" id="R2QVB2"/>
<evidence type="ECO:0000313" key="2">
    <source>
        <dbReference type="EMBL" id="EOH75410.1"/>
    </source>
</evidence>
<reference evidence="2 4" key="1">
    <citation type="submission" date="2013-02" db="EMBL/GenBank/DDBJ databases">
        <title>The Genome Sequence of Enterococcus malodoratus ATCC_43197.</title>
        <authorList>
            <consortium name="The Broad Institute Genome Sequencing Platform"/>
            <consortium name="The Broad Institute Genome Sequencing Center for Infectious Disease"/>
            <person name="Earl A.M."/>
            <person name="Gilmore M.S."/>
            <person name="Lebreton F."/>
            <person name="Walker B."/>
            <person name="Young S.K."/>
            <person name="Zeng Q."/>
            <person name="Gargeya S."/>
            <person name="Fitzgerald M."/>
            <person name="Haas B."/>
            <person name="Abouelleil A."/>
            <person name="Alvarado L."/>
            <person name="Arachchi H.M."/>
            <person name="Berlin A.M."/>
            <person name="Chapman S.B."/>
            <person name="Dewar J."/>
            <person name="Goldberg J."/>
            <person name="Griggs A."/>
            <person name="Gujja S."/>
            <person name="Hansen M."/>
            <person name="Howarth C."/>
            <person name="Imamovic A."/>
            <person name="Larimer J."/>
            <person name="McCowan C."/>
            <person name="Murphy C."/>
            <person name="Neiman D."/>
            <person name="Pearson M."/>
            <person name="Priest M."/>
            <person name="Roberts A."/>
            <person name="Saif S."/>
            <person name="Shea T."/>
            <person name="Sisk P."/>
            <person name="Sykes S."/>
            <person name="Wortman J."/>
            <person name="Nusbaum C."/>
            <person name="Birren B."/>
        </authorList>
    </citation>
    <scope>NUCLEOTIDE SEQUENCE [LARGE SCALE GENOMIC DNA]</scope>
    <source>
        <strain evidence="2 4">ATCC 43197</strain>
    </source>
</reference>
<proteinExistence type="predicted"/>
<dbReference type="EMBL" id="ASWA01000003">
    <property type="protein sequence ID" value="EOT66873.1"/>
    <property type="molecule type" value="Genomic_DNA"/>
</dbReference>
<dbReference type="PATRIC" id="fig|1158601.3.peg.3183"/>
<name>R2QVB2_9ENTE</name>
<dbReference type="Pfam" id="PF21758">
    <property type="entry name" value="PAC_bac"/>
    <property type="match status" value="1"/>
</dbReference>
<dbReference type="STRING" id="71451.RV07_GL001419"/>
<feature type="domain" description="Prenylated flavin chaperone LpdD-like" evidence="1">
    <location>
        <begin position="17"/>
        <end position="123"/>
    </location>
</feature>
<dbReference type="InterPro" id="IPR048844">
    <property type="entry name" value="LpdD_chaperone-like"/>
</dbReference>
<evidence type="ECO:0000313" key="4">
    <source>
        <dbReference type="Proteomes" id="UP000013783"/>
    </source>
</evidence>
<comment type="caution">
    <text evidence="2">The sequence shown here is derived from an EMBL/GenBank/DDBJ whole genome shotgun (WGS) entry which is preliminary data.</text>
</comment>
<gene>
    <name evidence="3" type="ORF">I585_02394</name>
    <name evidence="2" type="ORF">UAI_03212</name>
</gene>
<accession>R2QVB2</accession>
<reference evidence="3 5" key="2">
    <citation type="submission" date="2013-03" db="EMBL/GenBank/DDBJ databases">
        <title>The Genome Sequence of Enterococcus malodoratus ATCC_43197 (PacBio/Illumina hybrid assembly).</title>
        <authorList>
            <consortium name="The Broad Institute Genomics Platform"/>
            <consortium name="The Broad Institute Genome Sequencing Center for Infectious Disease"/>
            <person name="Earl A."/>
            <person name="Russ C."/>
            <person name="Gilmore M."/>
            <person name="Surin D."/>
            <person name="Walker B."/>
            <person name="Young S."/>
            <person name="Zeng Q."/>
            <person name="Gargeya S."/>
            <person name="Fitzgerald M."/>
            <person name="Haas B."/>
            <person name="Abouelleil A."/>
            <person name="Allen A.W."/>
            <person name="Alvarado L."/>
            <person name="Arachchi H.M."/>
            <person name="Berlin A.M."/>
            <person name="Chapman S.B."/>
            <person name="Gainer-Dewar J."/>
            <person name="Goldberg J."/>
            <person name="Griggs A."/>
            <person name="Gujja S."/>
            <person name="Hansen M."/>
            <person name="Howarth C."/>
            <person name="Imamovic A."/>
            <person name="Ireland A."/>
            <person name="Larimer J."/>
            <person name="McCowan C."/>
            <person name="Murphy C."/>
            <person name="Pearson M."/>
            <person name="Poon T.W."/>
            <person name="Priest M."/>
            <person name="Roberts A."/>
            <person name="Saif S."/>
            <person name="Shea T."/>
            <person name="Sisk P."/>
            <person name="Sykes S."/>
            <person name="Wortman J."/>
            <person name="Nusbaum C."/>
            <person name="Birren B."/>
        </authorList>
    </citation>
    <scope>NUCLEOTIDE SEQUENCE [LARGE SCALE GENOMIC DNA]</scope>
    <source>
        <strain evidence="3 5">ATCC 43197</strain>
    </source>
</reference>
<keyword evidence="5" id="KW-1185">Reference proteome</keyword>
<organism evidence="2 4">
    <name type="scientific">Enterococcus malodoratus ATCC 43197</name>
    <dbReference type="NCBI Taxonomy" id="1158601"/>
    <lineage>
        <taxon>Bacteria</taxon>
        <taxon>Bacillati</taxon>
        <taxon>Bacillota</taxon>
        <taxon>Bacilli</taxon>
        <taxon>Lactobacillales</taxon>
        <taxon>Enterococcaceae</taxon>
        <taxon>Enterococcus</taxon>
    </lineage>
</organism>